<evidence type="ECO:0000256" key="8">
    <source>
        <dbReference type="ARBA" id="ARBA00023054"/>
    </source>
</evidence>
<evidence type="ECO:0000256" key="12">
    <source>
        <dbReference type="SAM" id="MobiDB-lite"/>
    </source>
</evidence>
<dbReference type="GO" id="GO:0030425">
    <property type="term" value="C:dendrite"/>
    <property type="evidence" value="ECO:0007669"/>
    <property type="project" value="TreeGrafter"/>
</dbReference>
<dbReference type="GO" id="GO:0031175">
    <property type="term" value="P:neuron projection development"/>
    <property type="evidence" value="ECO:0007669"/>
    <property type="project" value="TreeGrafter"/>
</dbReference>
<comment type="subcellular location">
    <subcellularLocation>
        <location evidence="1">Cytoplasm</location>
        <location evidence="1">Cytoskeleton</location>
    </subcellularLocation>
    <subcellularLocation>
        <location evidence="11">Synapse</location>
    </subcellularLocation>
</comment>
<feature type="region of interest" description="Disordered" evidence="12">
    <location>
        <begin position="1158"/>
        <end position="1231"/>
    </location>
</feature>
<dbReference type="PANTHER" id="PTHR16154">
    <property type="entry name" value="NEURABIN"/>
    <property type="match status" value="1"/>
</dbReference>
<keyword evidence="2" id="KW-0217">Developmental protein</keyword>
<feature type="compositionally biased region" description="Basic and acidic residues" evidence="12">
    <location>
        <begin position="1203"/>
        <end position="1218"/>
    </location>
</feature>
<feature type="compositionally biased region" description="Polar residues" evidence="12">
    <location>
        <begin position="252"/>
        <end position="261"/>
    </location>
</feature>
<dbReference type="GO" id="GO:0019722">
    <property type="term" value="P:calcium-mediated signaling"/>
    <property type="evidence" value="ECO:0007669"/>
    <property type="project" value="TreeGrafter"/>
</dbReference>
<evidence type="ECO:0000256" key="11">
    <source>
        <dbReference type="ARBA" id="ARBA00034103"/>
    </source>
</evidence>
<feature type="compositionally biased region" description="Low complexity" evidence="12">
    <location>
        <begin position="1189"/>
        <end position="1198"/>
    </location>
</feature>
<dbReference type="GO" id="GO:0005737">
    <property type="term" value="C:cytoplasm"/>
    <property type="evidence" value="ECO:0007669"/>
    <property type="project" value="TreeGrafter"/>
</dbReference>
<proteinExistence type="predicted"/>
<dbReference type="Pfam" id="PF17817">
    <property type="entry name" value="PDZ_5"/>
    <property type="match status" value="1"/>
</dbReference>
<dbReference type="GO" id="GO:0051015">
    <property type="term" value="F:actin filament binding"/>
    <property type="evidence" value="ECO:0007669"/>
    <property type="project" value="TreeGrafter"/>
</dbReference>
<keyword evidence="3" id="KW-0963">Cytoplasm</keyword>
<feature type="compositionally biased region" description="Acidic residues" evidence="12">
    <location>
        <begin position="1381"/>
        <end position="1394"/>
    </location>
</feature>
<feature type="region of interest" description="Disordered" evidence="12">
    <location>
        <begin position="85"/>
        <end position="146"/>
    </location>
</feature>
<evidence type="ECO:0000256" key="1">
    <source>
        <dbReference type="ARBA" id="ARBA00004245"/>
    </source>
</evidence>
<dbReference type="InterPro" id="IPR001478">
    <property type="entry name" value="PDZ"/>
</dbReference>
<feature type="compositionally biased region" description="Low complexity" evidence="12">
    <location>
        <begin position="85"/>
        <end position="103"/>
    </location>
</feature>
<evidence type="ECO:0000256" key="3">
    <source>
        <dbReference type="ARBA" id="ARBA00022490"/>
    </source>
</evidence>
<dbReference type="Gene3D" id="2.30.42.10">
    <property type="match status" value="1"/>
</dbReference>
<protein>
    <submittedName>
        <fullName evidence="14">Spinophilin isoform I</fullName>
    </submittedName>
</protein>
<organism evidence="14 15">
    <name type="scientific">Danaus plexippus plexippus</name>
    <dbReference type="NCBI Taxonomy" id="278856"/>
    <lineage>
        <taxon>Eukaryota</taxon>
        <taxon>Metazoa</taxon>
        <taxon>Ecdysozoa</taxon>
        <taxon>Arthropoda</taxon>
        <taxon>Hexapoda</taxon>
        <taxon>Insecta</taxon>
        <taxon>Pterygota</taxon>
        <taxon>Neoptera</taxon>
        <taxon>Endopterygota</taxon>
        <taxon>Lepidoptera</taxon>
        <taxon>Glossata</taxon>
        <taxon>Ditrysia</taxon>
        <taxon>Papilionoidea</taxon>
        <taxon>Nymphalidae</taxon>
        <taxon>Danainae</taxon>
        <taxon>Danaini</taxon>
        <taxon>Danaina</taxon>
        <taxon>Danaus</taxon>
        <taxon>Danaus</taxon>
    </lineage>
</organism>
<dbReference type="FunCoup" id="A0A212ELC5">
    <property type="interactions" value="123"/>
</dbReference>
<keyword evidence="15" id="KW-1185">Reference proteome</keyword>
<evidence type="ECO:0000256" key="5">
    <source>
        <dbReference type="ARBA" id="ARBA00022782"/>
    </source>
</evidence>
<evidence type="ECO:0000256" key="10">
    <source>
        <dbReference type="ARBA" id="ARBA00023212"/>
    </source>
</evidence>
<dbReference type="eggNOG" id="KOG1945">
    <property type="taxonomic scope" value="Eukaryota"/>
</dbReference>
<feature type="region of interest" description="Disordered" evidence="12">
    <location>
        <begin position="235"/>
        <end position="302"/>
    </location>
</feature>
<dbReference type="GO" id="GO:0015629">
    <property type="term" value="C:actin cytoskeleton"/>
    <property type="evidence" value="ECO:0007669"/>
    <property type="project" value="TreeGrafter"/>
</dbReference>
<dbReference type="InterPro" id="IPR043446">
    <property type="entry name" value="Neurabin-like"/>
</dbReference>
<feature type="region of interest" description="Disordered" evidence="12">
    <location>
        <begin position="159"/>
        <end position="221"/>
    </location>
</feature>
<evidence type="ECO:0000256" key="9">
    <source>
        <dbReference type="ARBA" id="ARBA00023203"/>
    </source>
</evidence>
<feature type="region of interest" description="Disordered" evidence="12">
    <location>
        <begin position="999"/>
        <end position="1031"/>
    </location>
</feature>
<dbReference type="InterPro" id="IPR040645">
    <property type="entry name" value="Neurabin-1/2_PDZ"/>
</dbReference>
<reference evidence="14 15" key="1">
    <citation type="journal article" date="2011" name="Cell">
        <title>The monarch butterfly genome yields insights into long-distance migration.</title>
        <authorList>
            <person name="Zhan S."/>
            <person name="Merlin C."/>
            <person name="Boore J.L."/>
            <person name="Reppert S.M."/>
        </authorList>
    </citation>
    <scope>NUCLEOTIDE SEQUENCE [LARGE SCALE GENOMIC DNA]</scope>
    <source>
        <strain evidence="14">F-2</strain>
    </source>
</reference>
<keyword evidence="6" id="KW-0524">Neurogenesis</keyword>
<feature type="compositionally biased region" description="Basic and acidic residues" evidence="12">
    <location>
        <begin position="1003"/>
        <end position="1021"/>
    </location>
</feature>
<sequence>MEECKKRAQGTKVSKIANIFQGMPSRDDEDMRGSDVTVVRTESHLARFNNARALFEKLGEENRNFRIEKSPSAAASFAGTRGVLPVVPSRSRSSSAGSVSPTRNTATGHVSLGSTVVNGDRLSNGAGQQPPPKPIKPSVLPKPEKPDRRFNKELIEKQRNWTAHFNKQRPSRHDQDQRIENRSTAFQDRRSPEVSERHVVPSRVYSPPLSPGAGDTHIERPSTLPSALVSRGIHVAKSPSPNKNIAPVLPSPRSSNVVSPTHRTDVLISPSVKRDDLISPARHSPQKSDSLEKPQVYYGRGSISPDTKKSIIEKDELKIEASSKSVTPTENLFPSEAPSIPSIVDDNLSFIYNKPLPSPPICAPRSPPPPIPETKTIVTGSLESVTEVNEITSCISKVNISNDDVDFVNDIIKESRAISSITPADNESELIAPEASVIQTPDVDVVPRSPPKSRNDDYETVNYSDWDDKIKRKSLTCDSNSAVLEEEAPKSLEPELASPGRDPEFSPSPAPTPVQEFRRGIGRVQLKVSVSVGASGCRGGVWRGDEGRCQCGHQPSKNMRLCGCCIVGVGGKSSEAEETVVRGRSRASSVSDEGGFNEPSPEVVARLRPADYRDPHQQPQLTHDIRDAERARSDPDTLSVLQQDSGVVVSEASQGSIEVLDKSTTSQWSVSEEPADDAKQPDSMTPDEAEILLSSRQEALLSDEQAQEIVALLSPHAIAHDNGVSLNDSYQSVLSYESMQSVDESYEFVSLEADAGMAGGDAPQLEPRAEHEPEREHEPQHEPEPEREPQPEPTVFDHYPPHSLRELAEENGIHYFEDGHFYTEVAGLPPIEEDDDDDYYPPVFVKRNTKVKFSTDPMRVFSTHSVREYDRRNEDVDPVAASAEYELEKRVEKMHVFPVDLVKGADGLGLSIIGMGVGADAGLEKLGIFVKTITESGAAARDGRIQVNDQIIEVDGKSLVGVTQAYAASVLRNTSGPVKFLIGREKDPENSEVAHLIRQSLAADKEREERASRERQRRQQTEEEVSPPADVRHPDIVDLRALLNEVVGMEAGGGSGQEINARVREWCAARAPSDQLRRALAAAADTAHRAHRKYDKARRALREWRRTRAMVRAREEWWSGTLRDVHREYAAALSALHDRVARLEVLLLETQKKAGLPVMLPHEPSARRETPPLPRRPDPDPLLINDPWSSDSDLSDLSPIEDEYAKVDKSEKKPREAPDIGDVTVTTTNDSKPTTTDNSIYSTITTAAYAVTSTTNVTVVTSQPPTQAPAPAVPPTNSISHVSVTTAPPTTVTESLSGANASAVSTTTLTATSNTSSNVGANVGSVEVTSRELDAAVPRGALLDTSAHRARTDLARHRHHAPLSHSAHSPHSLSNASSYDGLDDSYNDSADESLSESTSGAPPHAAHHIQRDTRQSCGSSIGSATDDGMYTRDTRHHPLSGSVIQA</sequence>
<feature type="compositionally biased region" description="Basic and acidic residues" evidence="12">
    <location>
        <begin position="1164"/>
        <end position="1179"/>
    </location>
</feature>
<evidence type="ECO:0000259" key="13">
    <source>
        <dbReference type="PROSITE" id="PS50106"/>
    </source>
</evidence>
<dbReference type="GO" id="GO:0014069">
    <property type="term" value="C:postsynaptic density"/>
    <property type="evidence" value="ECO:0007669"/>
    <property type="project" value="TreeGrafter"/>
</dbReference>
<feature type="compositionally biased region" description="Basic and acidic residues" evidence="12">
    <location>
        <begin position="623"/>
        <end position="635"/>
    </location>
</feature>
<dbReference type="KEGG" id="dpl:KGM_207264"/>
<feature type="compositionally biased region" description="Low complexity" evidence="12">
    <location>
        <begin position="1363"/>
        <end position="1378"/>
    </location>
</feature>
<keyword evidence="10" id="KW-0206">Cytoskeleton</keyword>
<dbReference type="GO" id="GO:0007015">
    <property type="term" value="P:actin filament organization"/>
    <property type="evidence" value="ECO:0007669"/>
    <property type="project" value="TreeGrafter"/>
</dbReference>
<accession>A0A212ELC5</accession>
<dbReference type="SMART" id="SM00228">
    <property type="entry name" value="PDZ"/>
    <property type="match status" value="1"/>
</dbReference>
<keyword evidence="9" id="KW-0009">Actin-binding</keyword>
<dbReference type="PANTHER" id="PTHR16154:SF6">
    <property type="entry name" value="SPINOPHILIN, ISOFORM J"/>
    <property type="match status" value="1"/>
</dbReference>
<feature type="region of interest" description="Disordered" evidence="12">
    <location>
        <begin position="652"/>
        <end position="684"/>
    </location>
</feature>
<name>A0A212ELC5_DANPL</name>
<dbReference type="STRING" id="278856.A0A212ELC5"/>
<feature type="region of interest" description="Disordered" evidence="12">
    <location>
        <begin position="613"/>
        <end position="637"/>
    </location>
</feature>
<feature type="region of interest" description="Disordered" evidence="12">
    <location>
        <begin position="483"/>
        <end position="515"/>
    </location>
</feature>
<keyword evidence="8" id="KW-0175">Coiled coil</keyword>
<keyword evidence="5" id="KW-0221">Differentiation</keyword>
<feature type="region of interest" description="Disordered" evidence="12">
    <location>
        <begin position="757"/>
        <end position="797"/>
    </location>
</feature>
<evidence type="ECO:0000313" key="14">
    <source>
        <dbReference type="EMBL" id="OWR42285.1"/>
    </source>
</evidence>
<feature type="region of interest" description="Disordered" evidence="12">
    <location>
        <begin position="1354"/>
        <end position="1446"/>
    </location>
</feature>
<evidence type="ECO:0000313" key="15">
    <source>
        <dbReference type="Proteomes" id="UP000007151"/>
    </source>
</evidence>
<dbReference type="InterPro" id="IPR036034">
    <property type="entry name" value="PDZ_sf"/>
</dbReference>
<dbReference type="Pfam" id="PF00595">
    <property type="entry name" value="PDZ"/>
    <property type="match status" value="1"/>
</dbReference>
<feature type="region of interest" description="Disordered" evidence="12">
    <location>
        <begin position="1262"/>
        <end position="1284"/>
    </location>
</feature>
<dbReference type="CDD" id="cd06790">
    <property type="entry name" value="PDZ_neurabin-like"/>
    <property type="match status" value="1"/>
</dbReference>
<feature type="compositionally biased region" description="Basic and acidic residues" evidence="12">
    <location>
        <begin position="171"/>
        <end position="199"/>
    </location>
</feature>
<evidence type="ECO:0000256" key="2">
    <source>
        <dbReference type="ARBA" id="ARBA00022473"/>
    </source>
</evidence>
<evidence type="ECO:0000256" key="6">
    <source>
        <dbReference type="ARBA" id="ARBA00022902"/>
    </source>
</evidence>
<feature type="domain" description="PDZ" evidence="13">
    <location>
        <begin position="898"/>
        <end position="986"/>
    </location>
</feature>
<evidence type="ECO:0000256" key="4">
    <source>
        <dbReference type="ARBA" id="ARBA00022553"/>
    </source>
</evidence>
<dbReference type="FunFam" id="2.30.42.10:FF:000010">
    <property type="entry name" value="Neurabin-1 isoform 1"/>
    <property type="match status" value="1"/>
</dbReference>
<dbReference type="SUPFAM" id="SSF50156">
    <property type="entry name" value="PDZ domain-like"/>
    <property type="match status" value="1"/>
</dbReference>
<keyword evidence="4" id="KW-0597">Phosphoprotein</keyword>
<evidence type="ECO:0000256" key="7">
    <source>
        <dbReference type="ARBA" id="ARBA00023018"/>
    </source>
</evidence>
<dbReference type="InParanoid" id="A0A212ELC5"/>
<dbReference type="Proteomes" id="UP000007151">
    <property type="component" value="Unassembled WGS sequence"/>
</dbReference>
<keyword evidence="7" id="KW-0770">Synapse</keyword>
<gene>
    <name evidence="14" type="ORF">KGM_207264</name>
</gene>
<dbReference type="PROSITE" id="PS50106">
    <property type="entry name" value="PDZ"/>
    <property type="match status" value="1"/>
</dbReference>
<comment type="caution">
    <text evidence="14">The sequence shown here is derived from an EMBL/GenBank/DDBJ whole genome shotgun (WGS) entry which is preliminary data.</text>
</comment>
<feature type="compositionally biased region" description="Polar residues" evidence="12">
    <location>
        <begin position="652"/>
        <end position="670"/>
    </location>
</feature>
<feature type="compositionally biased region" description="Polar residues" evidence="12">
    <location>
        <begin position="104"/>
        <end position="117"/>
    </location>
</feature>
<feature type="compositionally biased region" description="Basic and acidic residues" evidence="12">
    <location>
        <begin position="767"/>
        <end position="790"/>
    </location>
</feature>
<dbReference type="EMBL" id="AGBW02014084">
    <property type="protein sequence ID" value="OWR42285.1"/>
    <property type="molecule type" value="Genomic_DNA"/>
</dbReference>